<dbReference type="InterPro" id="IPR015947">
    <property type="entry name" value="PUA-like_sf"/>
</dbReference>
<gene>
    <name evidence="5" type="primary">SUVH5</name>
    <name evidence="5" type="ORF">QJS10_CPB22g01074</name>
</gene>
<organism evidence="5 6">
    <name type="scientific">Acorus calamus</name>
    <name type="common">Sweet flag</name>
    <dbReference type="NCBI Taxonomy" id="4465"/>
    <lineage>
        <taxon>Eukaryota</taxon>
        <taxon>Viridiplantae</taxon>
        <taxon>Streptophyta</taxon>
        <taxon>Embryophyta</taxon>
        <taxon>Tracheophyta</taxon>
        <taxon>Spermatophyta</taxon>
        <taxon>Magnoliopsida</taxon>
        <taxon>Liliopsida</taxon>
        <taxon>Acoraceae</taxon>
        <taxon>Acorus</taxon>
    </lineage>
</organism>
<evidence type="ECO:0000259" key="4">
    <source>
        <dbReference type="PROSITE" id="PS51015"/>
    </source>
</evidence>
<dbReference type="InterPro" id="IPR036987">
    <property type="entry name" value="SRA-YDG_sf"/>
</dbReference>
<name>A0AAV9BXC2_ACOCL</name>
<dbReference type="PANTHER" id="PTHR45660">
    <property type="entry name" value="HISTONE-LYSINE N-METHYLTRANSFERASE SETMAR"/>
    <property type="match status" value="1"/>
</dbReference>
<dbReference type="GO" id="GO:0042054">
    <property type="term" value="F:histone methyltransferase activity"/>
    <property type="evidence" value="ECO:0007669"/>
    <property type="project" value="TreeGrafter"/>
</dbReference>
<proteinExistence type="predicted"/>
<reference evidence="5" key="1">
    <citation type="journal article" date="2023" name="Nat. Commun.">
        <title>Diploid and tetraploid genomes of Acorus and the evolution of monocots.</title>
        <authorList>
            <person name="Ma L."/>
            <person name="Liu K.W."/>
            <person name="Li Z."/>
            <person name="Hsiao Y.Y."/>
            <person name="Qi Y."/>
            <person name="Fu T."/>
            <person name="Tang G.D."/>
            <person name="Zhang D."/>
            <person name="Sun W.H."/>
            <person name="Liu D.K."/>
            <person name="Li Y."/>
            <person name="Chen G.Z."/>
            <person name="Liu X.D."/>
            <person name="Liao X.Y."/>
            <person name="Jiang Y.T."/>
            <person name="Yu X."/>
            <person name="Hao Y."/>
            <person name="Huang J."/>
            <person name="Zhao X.W."/>
            <person name="Ke S."/>
            <person name="Chen Y.Y."/>
            <person name="Wu W.L."/>
            <person name="Hsu J.L."/>
            <person name="Lin Y.F."/>
            <person name="Huang M.D."/>
            <person name="Li C.Y."/>
            <person name="Huang L."/>
            <person name="Wang Z.W."/>
            <person name="Zhao X."/>
            <person name="Zhong W.Y."/>
            <person name="Peng D.H."/>
            <person name="Ahmad S."/>
            <person name="Lan S."/>
            <person name="Zhang J.S."/>
            <person name="Tsai W.C."/>
            <person name="Van de Peer Y."/>
            <person name="Liu Z.J."/>
        </authorList>
    </citation>
    <scope>NUCLEOTIDE SEQUENCE</scope>
    <source>
        <strain evidence="5">CP</strain>
    </source>
</reference>
<dbReference type="InterPro" id="IPR003105">
    <property type="entry name" value="SRA_YDG"/>
</dbReference>
<evidence type="ECO:0000256" key="3">
    <source>
        <dbReference type="PROSITE-ProRule" id="PRU00358"/>
    </source>
</evidence>
<dbReference type="EMBL" id="JAUJYO010000022">
    <property type="protein sequence ID" value="KAK1281485.1"/>
    <property type="molecule type" value="Genomic_DNA"/>
</dbReference>
<feature type="domain" description="YDG" evidence="4">
    <location>
        <begin position="53"/>
        <end position="124"/>
    </location>
</feature>
<protein>
    <submittedName>
        <fullName evidence="5">Histone-lysine N-methyltransferase, H3 lysine-9 specific SUVH5</fullName>
    </submittedName>
</protein>
<keyword evidence="6" id="KW-1185">Reference proteome</keyword>
<dbReference type="PROSITE" id="PS51015">
    <property type="entry name" value="YDG"/>
    <property type="match status" value="1"/>
</dbReference>
<sequence length="124" mass="14009">MHGFLIIRFSFETCKRLLREYPNPGPGKCNHVDFKAAKILKNRWVNTGEAIVGSIPGVEVGDVFRYRIGLLMVGLHRRNMAGIDFKGRRPHHLQCLLGDIGWVSHEAEEIMEEEGEPSDNAVDP</sequence>
<dbReference type="AlphaFoldDB" id="A0AAV9BXC2"/>
<reference evidence="5" key="2">
    <citation type="submission" date="2023-06" db="EMBL/GenBank/DDBJ databases">
        <authorList>
            <person name="Ma L."/>
            <person name="Liu K.-W."/>
            <person name="Li Z."/>
            <person name="Hsiao Y.-Y."/>
            <person name="Qi Y."/>
            <person name="Fu T."/>
            <person name="Tang G."/>
            <person name="Zhang D."/>
            <person name="Sun W.-H."/>
            <person name="Liu D.-K."/>
            <person name="Li Y."/>
            <person name="Chen G.-Z."/>
            <person name="Liu X.-D."/>
            <person name="Liao X.-Y."/>
            <person name="Jiang Y.-T."/>
            <person name="Yu X."/>
            <person name="Hao Y."/>
            <person name="Huang J."/>
            <person name="Zhao X.-W."/>
            <person name="Ke S."/>
            <person name="Chen Y.-Y."/>
            <person name="Wu W.-L."/>
            <person name="Hsu J.-L."/>
            <person name="Lin Y.-F."/>
            <person name="Huang M.-D."/>
            <person name="Li C.-Y."/>
            <person name="Huang L."/>
            <person name="Wang Z.-W."/>
            <person name="Zhao X."/>
            <person name="Zhong W.-Y."/>
            <person name="Peng D.-H."/>
            <person name="Ahmad S."/>
            <person name="Lan S."/>
            <person name="Zhang J.-S."/>
            <person name="Tsai W.-C."/>
            <person name="Van De Peer Y."/>
            <person name="Liu Z.-J."/>
        </authorList>
    </citation>
    <scope>NUCLEOTIDE SEQUENCE</scope>
    <source>
        <strain evidence="5">CP</strain>
        <tissue evidence="5">Leaves</tissue>
    </source>
</reference>
<dbReference type="Pfam" id="PF02182">
    <property type="entry name" value="SAD_SRA"/>
    <property type="match status" value="1"/>
</dbReference>
<dbReference type="SUPFAM" id="SSF88697">
    <property type="entry name" value="PUA domain-like"/>
    <property type="match status" value="1"/>
</dbReference>
<dbReference type="GO" id="GO:0003690">
    <property type="term" value="F:double-stranded DNA binding"/>
    <property type="evidence" value="ECO:0007669"/>
    <property type="project" value="TreeGrafter"/>
</dbReference>
<dbReference type="InterPro" id="IPR051357">
    <property type="entry name" value="H3K9_HMTase_SUVAR3-9"/>
</dbReference>
<evidence type="ECO:0000313" key="6">
    <source>
        <dbReference type="Proteomes" id="UP001180020"/>
    </source>
</evidence>
<dbReference type="GO" id="GO:0005634">
    <property type="term" value="C:nucleus"/>
    <property type="evidence" value="ECO:0007669"/>
    <property type="project" value="UniProtKB-SubCell"/>
</dbReference>
<keyword evidence="2 3" id="KW-0539">Nucleus</keyword>
<evidence type="ECO:0000256" key="1">
    <source>
        <dbReference type="ARBA" id="ARBA00004286"/>
    </source>
</evidence>
<dbReference type="PANTHER" id="PTHR45660:SF46">
    <property type="entry name" value="HISTONE-LYSINE N-METHYLTRANSFERASE, H3 LYSINE-9 SPECIFIC SUVH6"/>
    <property type="match status" value="1"/>
</dbReference>
<dbReference type="Proteomes" id="UP001180020">
    <property type="component" value="Unassembled WGS sequence"/>
</dbReference>
<comment type="subcellular location">
    <subcellularLocation>
        <location evidence="1">Chromosome</location>
    </subcellularLocation>
    <subcellularLocation>
        <location evidence="3">Nucleus</location>
    </subcellularLocation>
</comment>
<comment type="caution">
    <text evidence="5">The sequence shown here is derived from an EMBL/GenBank/DDBJ whole genome shotgun (WGS) entry which is preliminary data.</text>
</comment>
<evidence type="ECO:0000313" key="5">
    <source>
        <dbReference type="EMBL" id="KAK1281485.1"/>
    </source>
</evidence>
<accession>A0AAV9BXC2</accession>
<evidence type="ECO:0000256" key="2">
    <source>
        <dbReference type="ARBA" id="ARBA00023242"/>
    </source>
</evidence>
<dbReference type="GO" id="GO:0005694">
    <property type="term" value="C:chromosome"/>
    <property type="evidence" value="ECO:0007669"/>
    <property type="project" value="UniProtKB-SubCell"/>
</dbReference>
<dbReference type="Gene3D" id="2.30.280.10">
    <property type="entry name" value="SRA-YDG"/>
    <property type="match status" value="1"/>
</dbReference>